<evidence type="ECO:0000256" key="7">
    <source>
        <dbReference type="RuleBase" id="RU003792"/>
    </source>
</evidence>
<feature type="active site" description="Nucleophile" evidence="4 5">
    <location>
        <position position="57"/>
    </location>
</feature>
<keyword evidence="10" id="KW-1185">Reference proteome</keyword>
<feature type="domain" description="Pseudouridine synthase I TruA alpha/beta" evidence="8">
    <location>
        <begin position="9"/>
        <end position="109"/>
    </location>
</feature>
<evidence type="ECO:0000256" key="2">
    <source>
        <dbReference type="ARBA" id="ARBA00022694"/>
    </source>
</evidence>
<comment type="similarity">
    <text evidence="1 4 7">Belongs to the tRNA pseudouridine synthase TruA family.</text>
</comment>
<evidence type="ECO:0000256" key="6">
    <source>
        <dbReference type="PIRSR" id="PIRSR001430-2"/>
    </source>
</evidence>
<dbReference type="HAMAP" id="MF_00171">
    <property type="entry name" value="TruA"/>
    <property type="match status" value="1"/>
</dbReference>
<evidence type="ECO:0000313" key="10">
    <source>
        <dbReference type="Proteomes" id="UP000183918"/>
    </source>
</evidence>
<evidence type="ECO:0000256" key="1">
    <source>
        <dbReference type="ARBA" id="ARBA00009375"/>
    </source>
</evidence>
<dbReference type="EMBL" id="FNPG01000024">
    <property type="protein sequence ID" value="SDY61095.1"/>
    <property type="molecule type" value="Genomic_DNA"/>
</dbReference>
<dbReference type="InterPro" id="IPR020097">
    <property type="entry name" value="PsdUridine_synth_TruA_a/b_dom"/>
</dbReference>
<proteinExistence type="inferred from homology"/>
<comment type="subunit">
    <text evidence="4">Homodimer.</text>
</comment>
<name>A0A1H3LB44_9FIRM</name>
<dbReference type="GO" id="GO:0031119">
    <property type="term" value="P:tRNA pseudouridine synthesis"/>
    <property type="evidence" value="ECO:0007669"/>
    <property type="project" value="UniProtKB-UniRule"/>
</dbReference>
<dbReference type="GO" id="GO:0003723">
    <property type="term" value="F:RNA binding"/>
    <property type="evidence" value="ECO:0007669"/>
    <property type="project" value="InterPro"/>
</dbReference>
<feature type="binding site" evidence="4 6">
    <location>
        <position position="115"/>
    </location>
    <ligand>
        <name>substrate</name>
    </ligand>
</feature>
<dbReference type="InterPro" id="IPR020095">
    <property type="entry name" value="PsdUridine_synth_TruA_C"/>
</dbReference>
<comment type="function">
    <text evidence="4">Formation of pseudouridine at positions 38, 39 and 40 in the anticodon stem and loop of transfer RNAs.</text>
</comment>
<evidence type="ECO:0000256" key="4">
    <source>
        <dbReference type="HAMAP-Rule" id="MF_00171"/>
    </source>
</evidence>
<dbReference type="PIRSF" id="PIRSF001430">
    <property type="entry name" value="tRNA_psdUrid_synth"/>
    <property type="match status" value="1"/>
</dbReference>
<feature type="domain" description="Pseudouridine synthase I TruA alpha/beta" evidence="8">
    <location>
        <begin position="148"/>
        <end position="249"/>
    </location>
</feature>
<reference evidence="9 10" key="1">
    <citation type="submission" date="2016-10" db="EMBL/GenBank/DDBJ databases">
        <authorList>
            <person name="de Groot N.N."/>
        </authorList>
    </citation>
    <scope>NUCLEOTIDE SEQUENCE [LARGE SCALE GENOMIC DNA]</scope>
    <source>
        <strain evidence="9 10">DSM 14045</strain>
    </source>
</reference>
<dbReference type="SUPFAM" id="SSF55120">
    <property type="entry name" value="Pseudouridine synthase"/>
    <property type="match status" value="1"/>
</dbReference>
<dbReference type="Proteomes" id="UP000183918">
    <property type="component" value="Unassembled WGS sequence"/>
</dbReference>
<evidence type="ECO:0000256" key="5">
    <source>
        <dbReference type="PIRSR" id="PIRSR001430-1"/>
    </source>
</evidence>
<dbReference type="NCBIfam" id="TIGR00071">
    <property type="entry name" value="hisT_truA"/>
    <property type="match status" value="1"/>
</dbReference>
<keyword evidence="2 4" id="KW-0819">tRNA processing</keyword>
<gene>
    <name evidence="4" type="primary">truA</name>
    <name evidence="9" type="ORF">SAMN02910414_01953</name>
</gene>
<comment type="catalytic activity">
    <reaction evidence="4 7">
        <text>uridine(38/39/40) in tRNA = pseudouridine(38/39/40) in tRNA</text>
        <dbReference type="Rhea" id="RHEA:22376"/>
        <dbReference type="Rhea" id="RHEA-COMP:10085"/>
        <dbReference type="Rhea" id="RHEA-COMP:10087"/>
        <dbReference type="ChEBI" id="CHEBI:65314"/>
        <dbReference type="ChEBI" id="CHEBI:65315"/>
        <dbReference type="EC" id="5.4.99.12"/>
    </reaction>
</comment>
<dbReference type="InterPro" id="IPR001406">
    <property type="entry name" value="PsdUridine_synth_TruA"/>
</dbReference>
<dbReference type="OrthoDB" id="9811823at2"/>
<evidence type="ECO:0000259" key="8">
    <source>
        <dbReference type="Pfam" id="PF01416"/>
    </source>
</evidence>
<dbReference type="EC" id="5.4.99.12" evidence="4"/>
<keyword evidence="3 4" id="KW-0413">Isomerase</keyword>
<dbReference type="Gene3D" id="3.30.70.660">
    <property type="entry name" value="Pseudouridine synthase I, catalytic domain, C-terminal subdomain"/>
    <property type="match status" value="1"/>
</dbReference>
<sequence length="249" mass="28786">MKNFRLKIRYDGTRYNGWQHQNNTQNTIQGKLETLLMRMTNKNEDEPITVIGAGRTDAGVSALAMTANVYLDTDFSEKQVQEYMNKYLPDDISVDEVSVVKERFHSRFNAIGKTYRYTLWCGDTKPVFDRKFLYVIDKMPDINKMREAAEYLMGTNDYKSFCGNKKMKKSTIRTVDKIEIVQKGSYIYLTFHGDGFLQNMIRILVGTILEVGWGKRNPKEMIEILKSKDRQNAGFTAPANGLCLMEVDY</sequence>
<protein>
    <recommendedName>
        <fullName evidence="4">tRNA pseudouridine synthase A</fullName>
        <ecNumber evidence="4">5.4.99.12</ecNumber>
    </recommendedName>
    <alternativeName>
        <fullName evidence="4">tRNA pseudouridine(38-40) synthase</fullName>
    </alternativeName>
    <alternativeName>
        <fullName evidence="4">tRNA pseudouridylate synthase I</fullName>
    </alternativeName>
    <alternativeName>
        <fullName evidence="4">tRNA-uridine isomerase I</fullName>
    </alternativeName>
</protein>
<dbReference type="PANTHER" id="PTHR11142">
    <property type="entry name" value="PSEUDOURIDYLATE SYNTHASE"/>
    <property type="match status" value="1"/>
</dbReference>
<comment type="caution">
    <text evidence="4">Lacks conserved residue(s) required for the propagation of feature annotation.</text>
</comment>
<organism evidence="9 10">
    <name type="scientific">Lachnobacterium bovis DSM 14045</name>
    <dbReference type="NCBI Taxonomy" id="1122142"/>
    <lineage>
        <taxon>Bacteria</taxon>
        <taxon>Bacillati</taxon>
        <taxon>Bacillota</taxon>
        <taxon>Clostridia</taxon>
        <taxon>Lachnospirales</taxon>
        <taxon>Lachnospiraceae</taxon>
        <taxon>Lachnobacterium</taxon>
    </lineage>
</organism>
<dbReference type="STRING" id="1122142.SAMN02910414_01953"/>
<dbReference type="Gene3D" id="3.30.70.580">
    <property type="entry name" value="Pseudouridine synthase I, catalytic domain, N-terminal subdomain"/>
    <property type="match status" value="1"/>
</dbReference>
<dbReference type="Pfam" id="PF01416">
    <property type="entry name" value="PseudoU_synth_1"/>
    <property type="match status" value="2"/>
</dbReference>
<dbReference type="InterPro" id="IPR020094">
    <property type="entry name" value="TruA/RsuA/RluB/E/F_N"/>
</dbReference>
<dbReference type="GO" id="GO:0160147">
    <property type="term" value="F:tRNA pseudouridine(38-40) synthase activity"/>
    <property type="evidence" value="ECO:0007669"/>
    <property type="project" value="UniProtKB-EC"/>
</dbReference>
<dbReference type="CDD" id="cd02570">
    <property type="entry name" value="PseudoU_synth_EcTruA"/>
    <property type="match status" value="1"/>
</dbReference>
<dbReference type="FunFam" id="3.30.70.580:FF:000001">
    <property type="entry name" value="tRNA pseudouridine synthase A"/>
    <property type="match status" value="1"/>
</dbReference>
<dbReference type="RefSeq" id="WP_074718491.1">
    <property type="nucleotide sequence ID" value="NZ_FNPG01000024.1"/>
</dbReference>
<evidence type="ECO:0000256" key="3">
    <source>
        <dbReference type="ARBA" id="ARBA00023235"/>
    </source>
</evidence>
<dbReference type="AlphaFoldDB" id="A0A1H3LB44"/>
<accession>A0A1H3LB44</accession>
<dbReference type="InterPro" id="IPR020103">
    <property type="entry name" value="PsdUridine_synth_cat_dom_sf"/>
</dbReference>
<evidence type="ECO:0000313" key="9">
    <source>
        <dbReference type="EMBL" id="SDY61095.1"/>
    </source>
</evidence>
<dbReference type="PANTHER" id="PTHR11142:SF0">
    <property type="entry name" value="TRNA PSEUDOURIDINE SYNTHASE-LIKE 1"/>
    <property type="match status" value="1"/>
</dbReference>